<proteinExistence type="predicted"/>
<gene>
    <name evidence="1" type="ORF">PghCCS26_00600</name>
</gene>
<name>A0ABQ6NE33_9BACL</name>
<accession>A0ABQ6NE33</accession>
<reference evidence="1 2" key="1">
    <citation type="submission" date="2023-05" db="EMBL/GenBank/DDBJ databases">
        <title>Draft genome of Paenibacillus sp. CCS26.</title>
        <authorList>
            <person name="Akita H."/>
            <person name="Shinto Y."/>
            <person name="Kimura Z."/>
        </authorList>
    </citation>
    <scope>NUCLEOTIDE SEQUENCE [LARGE SCALE GENOMIC DNA]</scope>
    <source>
        <strain evidence="1 2">CCS26</strain>
    </source>
</reference>
<protein>
    <recommendedName>
        <fullName evidence="3">Ferric siderophore reductase C-terminal domain-containing protein</fullName>
    </recommendedName>
</protein>
<dbReference type="EMBL" id="BTCL01000001">
    <property type="protein sequence ID" value="GMK42933.1"/>
    <property type="molecule type" value="Genomic_DNA"/>
</dbReference>
<keyword evidence="2" id="KW-1185">Reference proteome</keyword>
<evidence type="ECO:0008006" key="3">
    <source>
        <dbReference type="Google" id="ProtNLM"/>
    </source>
</evidence>
<evidence type="ECO:0000313" key="1">
    <source>
        <dbReference type="EMBL" id="GMK42933.1"/>
    </source>
</evidence>
<dbReference type="RefSeq" id="WP_317978440.1">
    <property type="nucleotide sequence ID" value="NZ_BTCL01000001.1"/>
</dbReference>
<comment type="caution">
    <text evidence="1">The sequence shown here is derived from an EMBL/GenBank/DDBJ whole genome shotgun (WGS) entry which is preliminary data.</text>
</comment>
<dbReference type="Proteomes" id="UP001285921">
    <property type="component" value="Unassembled WGS sequence"/>
</dbReference>
<evidence type="ECO:0000313" key="2">
    <source>
        <dbReference type="Proteomes" id="UP001285921"/>
    </source>
</evidence>
<organism evidence="1 2">
    <name type="scientific">Paenibacillus glycanilyticus</name>
    <dbReference type="NCBI Taxonomy" id="126569"/>
    <lineage>
        <taxon>Bacteria</taxon>
        <taxon>Bacillati</taxon>
        <taxon>Bacillota</taxon>
        <taxon>Bacilli</taxon>
        <taxon>Bacillales</taxon>
        <taxon>Paenibacillaceae</taxon>
        <taxon>Paenibacillus</taxon>
    </lineage>
</organism>
<sequence>MDLTIAETFFRISTAGSEAPLYSTAATELLDRNRMADLLTRYGIEEKATGPELAASFLGMGIYGLIAVKHMVLSQYNRVLDLSLHHLNVQYEKTPDGRVQFVFKLGEVRWAELPQVGRKEAIIEEWKKYFQEEINPIIEATAAAAGVKTDLIWNQYGSTGAFTMEYADSMFEGEVLQRYRDDFLTLCSLPGSVFNRRKNPFQHTPRYRDNPYLPGQKTMIRSACCMYDKREGGNKCFYCPVMAEAKKG</sequence>